<feature type="transmembrane region" description="Helical" evidence="1">
    <location>
        <begin position="21"/>
        <end position="40"/>
    </location>
</feature>
<keyword evidence="1" id="KW-0472">Membrane</keyword>
<evidence type="ECO:0000313" key="3">
    <source>
        <dbReference type="Proteomes" id="UP001597468"/>
    </source>
</evidence>
<organism evidence="2 3">
    <name type="scientific">Salinimicrobium flavum</name>
    <dbReference type="NCBI Taxonomy" id="1737065"/>
    <lineage>
        <taxon>Bacteria</taxon>
        <taxon>Pseudomonadati</taxon>
        <taxon>Bacteroidota</taxon>
        <taxon>Flavobacteriia</taxon>
        <taxon>Flavobacteriales</taxon>
        <taxon>Flavobacteriaceae</taxon>
        <taxon>Salinimicrobium</taxon>
    </lineage>
</organism>
<dbReference type="InterPro" id="IPR045749">
    <property type="entry name" value="DUF6090"/>
</dbReference>
<sequence length="242" mass="28438">MYRFFRKIRQRLLSRNRLGNYLLYAIGEIFLVVIGILIAIQINNWNEGRKAVAKERIYLEGLSKDLSRSKKDLERVIEKTDRVFKNSDTLIDLLRRSDENFPVAAIDSILMISTGYTVFMPSEGVVQDILSSGQLSLLTNRTLREQVAAWEANHSMIREWESLSKRYSTEYFEDCEAYIDLSNSRSQQNIFLSERQEELRKDINIRNKLERTMQASFILNALYRDQQAFYDTLLVVIEEELE</sequence>
<accession>A0ABW5IUD9</accession>
<dbReference type="EMBL" id="JBHULT010000005">
    <property type="protein sequence ID" value="MFD2516379.1"/>
    <property type="molecule type" value="Genomic_DNA"/>
</dbReference>
<evidence type="ECO:0000313" key="2">
    <source>
        <dbReference type="EMBL" id="MFD2516379.1"/>
    </source>
</evidence>
<comment type="caution">
    <text evidence="2">The sequence shown here is derived from an EMBL/GenBank/DDBJ whole genome shotgun (WGS) entry which is preliminary data.</text>
</comment>
<proteinExistence type="predicted"/>
<evidence type="ECO:0000256" key="1">
    <source>
        <dbReference type="SAM" id="Phobius"/>
    </source>
</evidence>
<gene>
    <name evidence="2" type="ORF">ACFSTG_00575</name>
</gene>
<reference evidence="3" key="1">
    <citation type="journal article" date="2019" name="Int. J. Syst. Evol. Microbiol.">
        <title>The Global Catalogue of Microorganisms (GCM) 10K type strain sequencing project: providing services to taxonomists for standard genome sequencing and annotation.</title>
        <authorList>
            <consortium name="The Broad Institute Genomics Platform"/>
            <consortium name="The Broad Institute Genome Sequencing Center for Infectious Disease"/>
            <person name="Wu L."/>
            <person name="Ma J."/>
        </authorList>
    </citation>
    <scope>NUCLEOTIDE SEQUENCE [LARGE SCALE GENOMIC DNA]</scope>
    <source>
        <strain evidence="3">KCTC 42585</strain>
    </source>
</reference>
<keyword evidence="1" id="KW-0812">Transmembrane</keyword>
<name>A0ABW5IUD9_9FLAO</name>
<dbReference type="RefSeq" id="WP_380747424.1">
    <property type="nucleotide sequence ID" value="NZ_JBHULT010000005.1"/>
</dbReference>
<dbReference type="Proteomes" id="UP001597468">
    <property type="component" value="Unassembled WGS sequence"/>
</dbReference>
<protein>
    <submittedName>
        <fullName evidence="2">DUF6090 family protein</fullName>
    </submittedName>
</protein>
<keyword evidence="1" id="KW-1133">Transmembrane helix</keyword>
<keyword evidence="3" id="KW-1185">Reference proteome</keyword>
<dbReference type="Pfam" id="PF19578">
    <property type="entry name" value="DUF6090"/>
    <property type="match status" value="1"/>
</dbReference>